<feature type="region of interest" description="Disordered" evidence="1">
    <location>
        <begin position="240"/>
        <end position="263"/>
    </location>
</feature>
<protein>
    <submittedName>
        <fullName evidence="2">Uncharacterized protein</fullName>
    </submittedName>
</protein>
<dbReference type="EMBL" id="JAUJQS010000043">
    <property type="protein sequence ID" value="MDN7569936.1"/>
    <property type="molecule type" value="Genomic_DNA"/>
</dbReference>
<comment type="caution">
    <text evidence="2">The sequence shown here is derived from an EMBL/GenBank/DDBJ whole genome shotgun (WGS) entry which is preliminary data.</text>
</comment>
<sequence>MSDRNHLKGRRRPESELGQVDDAFRKGVRVEFKAYFGGVEAGTRGVIRRVDEYRISVEVGDRRANVPPKLKHDVLRVVDESESSQTTVVMSLRCPSCMAWHVDSPGCEPGPHKTHRCRVCDHEWTPREFATHGTNAASYSDVFLTRVIRKTLDTVAPDEGLEVQDQDVEMFRTFLELLEEEAHLRMRARIDGLCDASRIIDAVVQHNESQSAVMLSEAALLFKNAIARNRHGKPAILRPGEVDDVQHTDAGGEETSEDGDGAV</sequence>
<dbReference type="AlphaFoldDB" id="A0AAP4RA66"/>
<organism evidence="2 3">
    <name type="scientific">Burkholderia contaminans</name>
    <dbReference type="NCBI Taxonomy" id="488447"/>
    <lineage>
        <taxon>Bacteria</taxon>
        <taxon>Pseudomonadati</taxon>
        <taxon>Pseudomonadota</taxon>
        <taxon>Betaproteobacteria</taxon>
        <taxon>Burkholderiales</taxon>
        <taxon>Burkholderiaceae</taxon>
        <taxon>Burkholderia</taxon>
        <taxon>Burkholderia cepacia complex</taxon>
    </lineage>
</organism>
<accession>A0AAP4RA66</accession>
<name>A0AAP4RA66_9BURK</name>
<dbReference type="Proteomes" id="UP001172109">
    <property type="component" value="Unassembled WGS sequence"/>
</dbReference>
<reference evidence="2" key="1">
    <citation type="submission" date="2023-07" db="EMBL/GenBank/DDBJ databases">
        <title>A collection of bacterial strains from the Burkholderia cepacia Research Laboratory and Repository.</title>
        <authorList>
            <person name="Lipuma J."/>
            <person name="Spilker T."/>
            <person name="Caverly L."/>
        </authorList>
    </citation>
    <scope>NUCLEOTIDE SEQUENCE</scope>
    <source>
        <strain evidence="2">AU44979</strain>
    </source>
</reference>
<feature type="compositionally biased region" description="Acidic residues" evidence="1">
    <location>
        <begin position="251"/>
        <end position="263"/>
    </location>
</feature>
<proteinExistence type="predicted"/>
<evidence type="ECO:0000313" key="3">
    <source>
        <dbReference type="Proteomes" id="UP001172109"/>
    </source>
</evidence>
<dbReference type="RefSeq" id="WP_137962522.1">
    <property type="nucleotide sequence ID" value="NZ_JAUJQS010000043.1"/>
</dbReference>
<evidence type="ECO:0000256" key="1">
    <source>
        <dbReference type="SAM" id="MobiDB-lite"/>
    </source>
</evidence>
<evidence type="ECO:0000313" key="2">
    <source>
        <dbReference type="EMBL" id="MDN7569936.1"/>
    </source>
</evidence>
<gene>
    <name evidence="2" type="ORF">QZM56_36105</name>
</gene>